<feature type="region of interest" description="Disordered" evidence="2">
    <location>
        <begin position="117"/>
        <end position="186"/>
    </location>
</feature>
<feature type="compositionally biased region" description="Pro residues" evidence="2">
    <location>
        <begin position="119"/>
        <end position="133"/>
    </location>
</feature>
<dbReference type="Proteomes" id="UP000327468">
    <property type="component" value="Chromosome 25"/>
</dbReference>
<proteinExistence type="predicted"/>
<evidence type="ECO:0000256" key="1">
    <source>
        <dbReference type="ARBA" id="ARBA00022737"/>
    </source>
</evidence>
<feature type="compositionally biased region" description="Basic and acidic residues" evidence="2">
    <location>
        <begin position="151"/>
        <end position="166"/>
    </location>
</feature>
<dbReference type="EMBL" id="VFJC01000026">
    <property type="protein sequence ID" value="KAB5525889.1"/>
    <property type="molecule type" value="Genomic_DNA"/>
</dbReference>
<dbReference type="PANTHER" id="PTHR13817">
    <property type="entry name" value="TITIN"/>
    <property type="match status" value="1"/>
</dbReference>
<dbReference type="PROSITE" id="PS50835">
    <property type="entry name" value="IG_LIKE"/>
    <property type="match status" value="1"/>
</dbReference>
<dbReference type="GO" id="GO:0032036">
    <property type="term" value="F:myosin heavy chain binding"/>
    <property type="evidence" value="ECO:0007669"/>
    <property type="project" value="TreeGrafter"/>
</dbReference>
<dbReference type="SUPFAM" id="SSF48726">
    <property type="entry name" value="Immunoglobulin"/>
    <property type="match status" value="2"/>
</dbReference>
<name>A0A5N5K350_PANHP</name>
<dbReference type="AlphaFoldDB" id="A0A5N5K350"/>
<dbReference type="GO" id="GO:0055010">
    <property type="term" value="P:ventricular cardiac muscle tissue morphogenesis"/>
    <property type="evidence" value="ECO:0007669"/>
    <property type="project" value="TreeGrafter"/>
</dbReference>
<dbReference type="InterPro" id="IPR050964">
    <property type="entry name" value="Striated_Muscle_Regulatory"/>
</dbReference>
<gene>
    <name evidence="4" type="ORF">PHYPO_G00145400</name>
</gene>
<organism evidence="4 5">
    <name type="scientific">Pangasianodon hypophthalmus</name>
    <name type="common">Striped catfish</name>
    <name type="synonym">Helicophagus hypophthalmus</name>
    <dbReference type="NCBI Taxonomy" id="310915"/>
    <lineage>
        <taxon>Eukaryota</taxon>
        <taxon>Metazoa</taxon>
        <taxon>Chordata</taxon>
        <taxon>Craniata</taxon>
        <taxon>Vertebrata</taxon>
        <taxon>Euteleostomi</taxon>
        <taxon>Actinopterygii</taxon>
        <taxon>Neopterygii</taxon>
        <taxon>Teleostei</taxon>
        <taxon>Ostariophysi</taxon>
        <taxon>Siluriformes</taxon>
        <taxon>Pangasiidae</taxon>
        <taxon>Pangasianodon</taxon>
    </lineage>
</organism>
<dbReference type="GO" id="GO:0045214">
    <property type="term" value="P:sarcomere organization"/>
    <property type="evidence" value="ECO:0007669"/>
    <property type="project" value="TreeGrafter"/>
</dbReference>
<dbReference type="PANTHER" id="PTHR13817:SF20">
    <property type="entry name" value="MYOSIN-BINDING PROTEIN C, CARDIAC-TYPE"/>
    <property type="match status" value="1"/>
</dbReference>
<dbReference type="Gene3D" id="2.60.40.10">
    <property type="entry name" value="Immunoglobulins"/>
    <property type="match status" value="2"/>
</dbReference>
<keyword evidence="1" id="KW-0677">Repeat</keyword>
<evidence type="ECO:0000256" key="2">
    <source>
        <dbReference type="SAM" id="MobiDB-lite"/>
    </source>
</evidence>
<reference evidence="4 5" key="1">
    <citation type="submission" date="2019-06" db="EMBL/GenBank/DDBJ databases">
        <title>A chromosome-scale genome assembly of the striped catfish, Pangasianodon hypophthalmus.</title>
        <authorList>
            <person name="Wen M."/>
            <person name="Zahm M."/>
            <person name="Roques C."/>
            <person name="Cabau C."/>
            <person name="Klopp C."/>
            <person name="Donnadieu C."/>
            <person name="Jouanno E."/>
            <person name="Avarre J.-C."/>
            <person name="Campet M."/>
            <person name="Ha T.T.T."/>
            <person name="Dugue R."/>
            <person name="Lampietro C."/>
            <person name="Louis A."/>
            <person name="Herpin A."/>
            <person name="Echchiki A."/>
            <person name="Berthelot C."/>
            <person name="Parey E."/>
            <person name="Roest-Crollius H."/>
            <person name="Braasch I."/>
            <person name="Postlethwait J."/>
            <person name="Bobe J."/>
            <person name="Montfort J."/>
            <person name="Bouchez O."/>
            <person name="Begum T."/>
            <person name="Schartl M."/>
            <person name="Guiguen Y."/>
        </authorList>
    </citation>
    <scope>NUCLEOTIDE SEQUENCE [LARGE SCALE GENOMIC DNA]</scope>
    <source>
        <strain evidence="4 5">Indonesia</strain>
        <tissue evidence="4">Blood</tissue>
    </source>
</reference>
<dbReference type="GO" id="GO:0031430">
    <property type="term" value="C:M band"/>
    <property type="evidence" value="ECO:0007669"/>
    <property type="project" value="TreeGrafter"/>
</dbReference>
<dbReference type="InterPro" id="IPR007110">
    <property type="entry name" value="Ig-like_dom"/>
</dbReference>
<evidence type="ECO:0000313" key="5">
    <source>
        <dbReference type="Proteomes" id="UP000327468"/>
    </source>
</evidence>
<dbReference type="Pfam" id="PF07679">
    <property type="entry name" value="I-set"/>
    <property type="match status" value="2"/>
</dbReference>
<dbReference type="InterPro" id="IPR036179">
    <property type="entry name" value="Ig-like_dom_sf"/>
</dbReference>
<protein>
    <recommendedName>
        <fullName evidence="3">Ig-like domain-containing protein</fullName>
    </recommendedName>
</protein>
<sequence length="316" mass="34304">MPEPTKKTVSSFTKKPKSQTAEVGATVVFEAQTEKEDAKVRWQRDTKDIIGSDKYTISAEGNKHSLTISNAVPEDAAGYAVISGGSKVKFELKIKQAEAKAPVKAAEAKAQAVVETPPKAAPPADAPSDPPADGPAAAPAPTEPPAQTSETNDHAPDTHDGTHEENQQPDTRQDLTGLFSEKPQSGEVTVGENITFVAKVCGESLLKKPTVRWFKGKWMDLSSKSGKHLQLKEHYDRNTKVYTFEMHIIAAKANFAGGYRCEVSSRDKFDSCNFELTVHEVQAVEGFDIRAAFRRTSTDSGDAGELDFSGLLKKRE</sequence>
<accession>A0A5N5K350</accession>
<comment type="caution">
    <text evidence="4">The sequence shown here is derived from an EMBL/GenBank/DDBJ whole genome shotgun (WGS) entry which is preliminary data.</text>
</comment>
<dbReference type="InterPro" id="IPR003599">
    <property type="entry name" value="Ig_sub"/>
</dbReference>
<dbReference type="FunFam" id="2.60.40.10:FF:000576">
    <property type="entry name" value="Myosin-binding protein C, cardiac-type"/>
    <property type="match status" value="1"/>
</dbReference>
<keyword evidence="5" id="KW-1185">Reference proteome</keyword>
<dbReference type="InterPro" id="IPR013098">
    <property type="entry name" value="Ig_I-set"/>
</dbReference>
<dbReference type="InterPro" id="IPR013783">
    <property type="entry name" value="Ig-like_fold"/>
</dbReference>
<evidence type="ECO:0000259" key="3">
    <source>
        <dbReference type="PROSITE" id="PS50835"/>
    </source>
</evidence>
<feature type="domain" description="Ig-like" evidence="3">
    <location>
        <begin position="169"/>
        <end position="277"/>
    </location>
</feature>
<dbReference type="SMART" id="SM00409">
    <property type="entry name" value="IG"/>
    <property type="match status" value="2"/>
</dbReference>
<dbReference type="FunFam" id="2.60.40.10:FF:000111">
    <property type="entry name" value="Myosin-binding protein C, slow type"/>
    <property type="match status" value="1"/>
</dbReference>
<evidence type="ECO:0000313" key="4">
    <source>
        <dbReference type="EMBL" id="KAB5525889.1"/>
    </source>
</evidence>